<dbReference type="EMBL" id="BMJA01000002">
    <property type="protein sequence ID" value="GGA38345.1"/>
    <property type="molecule type" value="Genomic_DNA"/>
</dbReference>
<organism evidence="1 2">
    <name type="scientific">Dyella nitratireducens</name>
    <dbReference type="NCBI Taxonomy" id="1849580"/>
    <lineage>
        <taxon>Bacteria</taxon>
        <taxon>Pseudomonadati</taxon>
        <taxon>Pseudomonadota</taxon>
        <taxon>Gammaproteobacteria</taxon>
        <taxon>Lysobacterales</taxon>
        <taxon>Rhodanobacteraceae</taxon>
        <taxon>Dyella</taxon>
    </lineage>
</organism>
<accession>A0ABQ1G7Y5</accession>
<proteinExistence type="predicted"/>
<comment type="caution">
    <text evidence="1">The sequence shown here is derived from an EMBL/GenBank/DDBJ whole genome shotgun (WGS) entry which is preliminary data.</text>
</comment>
<name>A0ABQ1G7Y5_9GAMM</name>
<keyword evidence="2" id="KW-1185">Reference proteome</keyword>
<sequence>MIPTTIINSINVKPAAYPQRLRNVPMDRPCTVWNLREAPENCIEEVPTAFASSL</sequence>
<gene>
    <name evidence="1" type="ORF">GCM10010981_29400</name>
</gene>
<evidence type="ECO:0000313" key="1">
    <source>
        <dbReference type="EMBL" id="GGA38345.1"/>
    </source>
</evidence>
<protein>
    <submittedName>
        <fullName evidence="1">Uncharacterized protein</fullName>
    </submittedName>
</protein>
<evidence type="ECO:0000313" key="2">
    <source>
        <dbReference type="Proteomes" id="UP000620046"/>
    </source>
</evidence>
<dbReference type="Proteomes" id="UP000620046">
    <property type="component" value="Unassembled WGS sequence"/>
</dbReference>
<reference evidence="2" key="1">
    <citation type="journal article" date="2019" name="Int. J. Syst. Evol. Microbiol.">
        <title>The Global Catalogue of Microorganisms (GCM) 10K type strain sequencing project: providing services to taxonomists for standard genome sequencing and annotation.</title>
        <authorList>
            <consortium name="The Broad Institute Genomics Platform"/>
            <consortium name="The Broad Institute Genome Sequencing Center for Infectious Disease"/>
            <person name="Wu L."/>
            <person name="Ma J."/>
        </authorList>
    </citation>
    <scope>NUCLEOTIDE SEQUENCE [LARGE SCALE GENOMIC DNA]</scope>
    <source>
        <strain evidence="2">CGMCC 1.15439</strain>
    </source>
</reference>